<evidence type="ECO:0000256" key="6">
    <source>
        <dbReference type="ARBA" id="ARBA00025747"/>
    </source>
</evidence>
<comment type="caution">
    <text evidence="11">The sequence shown here is derived from an EMBL/GenBank/DDBJ whole genome shotgun (WGS) entry which is preliminary data.</text>
</comment>
<gene>
    <name evidence="11" type="ORF">ElyMa_001879900</name>
</gene>
<name>A0AAV4ENU2_9GAST</name>
<keyword evidence="4" id="KW-0234">DNA repair</keyword>
<evidence type="ECO:0000256" key="3">
    <source>
        <dbReference type="ARBA" id="ARBA00023125"/>
    </source>
</evidence>
<feature type="domain" description="XLF-like N-terminal" evidence="9">
    <location>
        <begin position="18"/>
        <end position="130"/>
    </location>
</feature>
<protein>
    <recommendedName>
        <fullName evidence="7">Non-homologous end-joining factor 1</fullName>
    </recommendedName>
</protein>
<dbReference type="PANTHER" id="PTHR32235">
    <property type="entry name" value="NON-HOMOLOGOUS END-JOINING FACTOR 1"/>
    <property type="match status" value="1"/>
</dbReference>
<dbReference type="AlphaFoldDB" id="A0AAV4ENU2"/>
<comment type="subcellular location">
    <subcellularLocation>
        <location evidence="1">Nucleus</location>
    </subcellularLocation>
</comment>
<dbReference type="InterPro" id="IPR052287">
    <property type="entry name" value="NHEJ_factor"/>
</dbReference>
<dbReference type="Gene3D" id="2.170.210.10">
    <property type="entry name" value="DNA double-strand break repair and VJ recombination XRCC4, N-terminal"/>
    <property type="match status" value="1"/>
</dbReference>
<evidence type="ECO:0000259" key="9">
    <source>
        <dbReference type="Pfam" id="PF09302"/>
    </source>
</evidence>
<evidence type="ECO:0000256" key="2">
    <source>
        <dbReference type="ARBA" id="ARBA00022763"/>
    </source>
</evidence>
<feature type="domain" description="XLF-like coiled-coil region" evidence="10">
    <location>
        <begin position="135"/>
        <end position="182"/>
    </location>
</feature>
<dbReference type="FunFam" id="1.10.287.450:FF:000003">
    <property type="entry name" value="Non-homologous end-joining factor 1"/>
    <property type="match status" value="1"/>
</dbReference>
<dbReference type="Pfam" id="PF09302">
    <property type="entry name" value="XLF"/>
    <property type="match status" value="1"/>
</dbReference>
<evidence type="ECO:0000313" key="12">
    <source>
        <dbReference type="Proteomes" id="UP000762676"/>
    </source>
</evidence>
<evidence type="ECO:0000256" key="8">
    <source>
        <dbReference type="SAM" id="MobiDB-lite"/>
    </source>
</evidence>
<evidence type="ECO:0000256" key="5">
    <source>
        <dbReference type="ARBA" id="ARBA00023242"/>
    </source>
</evidence>
<organism evidence="11 12">
    <name type="scientific">Elysia marginata</name>
    <dbReference type="NCBI Taxonomy" id="1093978"/>
    <lineage>
        <taxon>Eukaryota</taxon>
        <taxon>Metazoa</taxon>
        <taxon>Spiralia</taxon>
        <taxon>Lophotrochozoa</taxon>
        <taxon>Mollusca</taxon>
        <taxon>Gastropoda</taxon>
        <taxon>Heterobranchia</taxon>
        <taxon>Euthyneura</taxon>
        <taxon>Panpulmonata</taxon>
        <taxon>Sacoglossa</taxon>
        <taxon>Placobranchoidea</taxon>
        <taxon>Plakobranchidae</taxon>
        <taxon>Elysia</taxon>
    </lineage>
</organism>
<dbReference type="EMBL" id="BMAT01003811">
    <property type="protein sequence ID" value="GFR62783.1"/>
    <property type="molecule type" value="Genomic_DNA"/>
</dbReference>
<feature type="region of interest" description="Disordered" evidence="8">
    <location>
        <begin position="247"/>
        <end position="313"/>
    </location>
</feature>
<evidence type="ECO:0000256" key="4">
    <source>
        <dbReference type="ARBA" id="ARBA00023204"/>
    </source>
</evidence>
<dbReference type="PANTHER" id="PTHR32235:SF1">
    <property type="entry name" value="NON-HOMOLOGOUS END-JOINING FACTOR 1"/>
    <property type="match status" value="1"/>
</dbReference>
<feature type="compositionally biased region" description="Polar residues" evidence="8">
    <location>
        <begin position="274"/>
        <end position="304"/>
    </location>
</feature>
<keyword evidence="12" id="KW-1185">Reference proteome</keyword>
<keyword evidence="2" id="KW-0227">DNA damage</keyword>
<dbReference type="InterPro" id="IPR053829">
    <property type="entry name" value="XLF-like_CC"/>
</dbReference>
<dbReference type="Proteomes" id="UP000762676">
    <property type="component" value="Unassembled WGS sequence"/>
</dbReference>
<sequence>MTELQWRRQWKPDLSVCPWKPLPVTKVDSNTSSSRFLVKSKFSSDVYEFLITDMVHFWYEKLGGLALKRRVTELNPSIEAPMSKVLDQISQNLESPGKETQLSVSTSEDEAELKIESLLAGMPFLYSFKADRAPETMTRDHLTVPLMAMVGELYRQRQELSKLLAAKDRQIEDYKAQGARVSRKYLETAPFDEVAFQSSMITSKGFEEEIKTFGEKAFTSSGQELYREITTKRAWLLSSPIKDEGMDGLESVNEHKGAPSIESWGNRLPPSIANKHQSSPSKSANSPVKSPQKSPGSGASSADSTPVKYGDAPALGHPKVFAINTAAQAGYGGFLIKSTA</sequence>
<dbReference type="GO" id="GO:0032807">
    <property type="term" value="C:DNA ligase IV complex"/>
    <property type="evidence" value="ECO:0007669"/>
    <property type="project" value="TreeGrafter"/>
</dbReference>
<comment type="similarity">
    <text evidence="6">Belongs to the XRCC4-XLF family. XLF subfamily.</text>
</comment>
<dbReference type="Pfam" id="PF21928">
    <property type="entry name" value="XLF_CC"/>
    <property type="match status" value="1"/>
</dbReference>
<keyword evidence="3" id="KW-0238">DNA-binding</keyword>
<keyword evidence="5" id="KW-0539">Nucleus</keyword>
<evidence type="ECO:0000256" key="1">
    <source>
        <dbReference type="ARBA" id="ARBA00004123"/>
    </source>
</evidence>
<dbReference type="InterPro" id="IPR038051">
    <property type="entry name" value="XRCC4-like_N_sf"/>
</dbReference>
<dbReference type="GO" id="GO:0045027">
    <property type="term" value="F:DNA end binding"/>
    <property type="evidence" value="ECO:0007669"/>
    <property type="project" value="TreeGrafter"/>
</dbReference>
<dbReference type="GO" id="GO:0006303">
    <property type="term" value="P:double-strand break repair via nonhomologous end joining"/>
    <property type="evidence" value="ECO:0007669"/>
    <property type="project" value="UniProtKB-ARBA"/>
</dbReference>
<accession>A0AAV4ENU2</accession>
<reference evidence="11 12" key="1">
    <citation type="journal article" date="2021" name="Elife">
        <title>Chloroplast acquisition without the gene transfer in kleptoplastic sea slugs, Plakobranchus ocellatus.</title>
        <authorList>
            <person name="Maeda T."/>
            <person name="Takahashi S."/>
            <person name="Yoshida T."/>
            <person name="Shimamura S."/>
            <person name="Takaki Y."/>
            <person name="Nagai Y."/>
            <person name="Toyoda A."/>
            <person name="Suzuki Y."/>
            <person name="Arimoto A."/>
            <person name="Ishii H."/>
            <person name="Satoh N."/>
            <person name="Nishiyama T."/>
            <person name="Hasebe M."/>
            <person name="Maruyama T."/>
            <person name="Minagawa J."/>
            <person name="Obokata J."/>
            <person name="Shigenobu S."/>
        </authorList>
    </citation>
    <scope>NUCLEOTIDE SEQUENCE [LARGE SCALE GENOMIC DNA]</scope>
</reference>
<dbReference type="CDD" id="cd22285">
    <property type="entry name" value="HD_XLF_N"/>
    <property type="match status" value="1"/>
</dbReference>
<proteinExistence type="inferred from homology"/>
<evidence type="ECO:0000313" key="11">
    <source>
        <dbReference type="EMBL" id="GFR62783.1"/>
    </source>
</evidence>
<dbReference type="InterPro" id="IPR015381">
    <property type="entry name" value="XLF-like_N"/>
</dbReference>
<dbReference type="Gene3D" id="1.10.287.450">
    <property type="entry name" value="Helix hairpin bin"/>
    <property type="match status" value="1"/>
</dbReference>
<evidence type="ECO:0000259" key="10">
    <source>
        <dbReference type="Pfam" id="PF21928"/>
    </source>
</evidence>
<evidence type="ECO:0000256" key="7">
    <source>
        <dbReference type="ARBA" id="ARBA00044529"/>
    </source>
</evidence>